<evidence type="ECO:0000259" key="3">
    <source>
        <dbReference type="Pfam" id="PF10708"/>
    </source>
</evidence>
<feature type="compositionally biased region" description="Low complexity" evidence="1">
    <location>
        <begin position="87"/>
        <end position="98"/>
    </location>
</feature>
<name>A0AAD0KCI1_9ACTN</name>
<proteinExistence type="predicted"/>
<evidence type="ECO:0000313" key="4">
    <source>
        <dbReference type="EMBL" id="AWO83426.1"/>
    </source>
</evidence>
<evidence type="ECO:0000256" key="1">
    <source>
        <dbReference type="SAM" id="MobiDB-lite"/>
    </source>
</evidence>
<dbReference type="AlphaFoldDB" id="A0AAD0KCI1"/>
<keyword evidence="2" id="KW-0812">Transmembrane</keyword>
<evidence type="ECO:0000313" key="5">
    <source>
        <dbReference type="Proteomes" id="UP000247118"/>
    </source>
</evidence>
<keyword evidence="2" id="KW-1133">Transmembrane helix</keyword>
<evidence type="ECO:0000256" key="2">
    <source>
        <dbReference type="SAM" id="Phobius"/>
    </source>
</evidence>
<feature type="transmembrane region" description="Helical" evidence="2">
    <location>
        <begin position="61"/>
        <end position="83"/>
    </location>
</feature>
<keyword evidence="2" id="KW-0472">Membrane</keyword>
<dbReference type="InterPro" id="IPR018929">
    <property type="entry name" value="DUF2510"/>
</dbReference>
<dbReference type="EMBL" id="CP029604">
    <property type="protein sequence ID" value="AWO83426.1"/>
    <property type="molecule type" value="Genomic_DNA"/>
</dbReference>
<reference evidence="4 5" key="1">
    <citation type="submission" date="2018-05" db="EMBL/GenBank/DDBJ databases">
        <title>Complete genome sequence of Gordonia terrae NRRL B-16283.</title>
        <authorList>
            <person name="Garlena R.A."/>
            <person name="Russell D.A."/>
            <person name="Hatfull G.F."/>
        </authorList>
    </citation>
    <scope>NUCLEOTIDE SEQUENCE [LARGE SCALE GENOMIC DNA]</scope>
    <source>
        <strain evidence="4 5">NRRL B-16283</strain>
    </source>
</reference>
<feature type="compositionally biased region" description="Polar residues" evidence="1">
    <location>
        <begin position="99"/>
        <end position="108"/>
    </location>
</feature>
<dbReference type="Pfam" id="PF10708">
    <property type="entry name" value="DUF2510"/>
    <property type="match status" value="1"/>
</dbReference>
<dbReference type="Proteomes" id="UP000247118">
    <property type="component" value="Chromosome"/>
</dbReference>
<feature type="compositionally biased region" description="Pro residues" evidence="1">
    <location>
        <begin position="1"/>
        <end position="10"/>
    </location>
</feature>
<feature type="region of interest" description="Disordered" evidence="1">
    <location>
        <begin position="1"/>
        <end position="52"/>
    </location>
</feature>
<feature type="region of interest" description="Disordered" evidence="1">
    <location>
        <begin position="84"/>
        <end position="113"/>
    </location>
</feature>
<protein>
    <submittedName>
        <fullName evidence="4">DUF2510 domain-containing protein</fullName>
    </submittedName>
</protein>
<organism evidence="4 5">
    <name type="scientific">Gordonia terrae</name>
    <dbReference type="NCBI Taxonomy" id="2055"/>
    <lineage>
        <taxon>Bacteria</taxon>
        <taxon>Bacillati</taxon>
        <taxon>Actinomycetota</taxon>
        <taxon>Actinomycetes</taxon>
        <taxon>Mycobacteriales</taxon>
        <taxon>Gordoniaceae</taxon>
        <taxon>Gordonia</taxon>
    </lineage>
</organism>
<sequence>MSQPPPPWPSTPGWHRDPEDPTMIRWWDGYQWTANRQPTPPPSGPFPPYPQRKKSGAAKPLLIIGGSLFAFLLVVGSCTAVIGSSGGDSSSSSARSSSTVTADESGSVTVFAPDPSAAAAASRSAVAAREQRDREFRRLTNKASYRNVTSRDWQLVAKNPDAHKGELYVIYGRVVQADAATGTFQIRVNTDGQQVDLYDFDINTIVTTGLASFKEVVEDDLVTLWVGVTGSETYDTTMGGSVTAPKVEANIVEVYGNAG</sequence>
<accession>A0AAD0KCI1</accession>
<gene>
    <name evidence="4" type="ORF">DLJ61_07715</name>
</gene>
<dbReference type="KEGG" id="gta:BCM27_07635"/>
<feature type="compositionally biased region" description="Pro residues" evidence="1">
    <location>
        <begin position="38"/>
        <end position="50"/>
    </location>
</feature>
<feature type="domain" description="DUF2510" evidence="3">
    <location>
        <begin position="12"/>
        <end position="43"/>
    </location>
</feature>